<evidence type="ECO:0000256" key="1">
    <source>
        <dbReference type="SAM" id="MobiDB-lite"/>
    </source>
</evidence>
<keyword evidence="3" id="KW-1185">Reference proteome</keyword>
<dbReference type="Proteomes" id="UP000054279">
    <property type="component" value="Unassembled WGS sequence"/>
</dbReference>
<feature type="non-terminal residue" evidence="2">
    <location>
        <position position="1"/>
    </location>
</feature>
<name>A0A0C9URT8_SPHS4</name>
<accession>A0A0C9URT8</accession>
<evidence type="ECO:0000313" key="2">
    <source>
        <dbReference type="EMBL" id="KIJ27910.1"/>
    </source>
</evidence>
<dbReference type="HOGENOM" id="CLU_864828_0_0_1"/>
<sequence>DAFPATPNENPFLQPCQTIRLKEPGYEFTIAAYVNLGLAPKNLYALCIPTKSVLNADDLECDSCSTKVAEGTTLEESQGEKDSEPSEKPRKGWRRERVNDIACIVDWSHGSSDYGPIQGPAMAQIWHAGTQTLTPKSFSLVSQPSNEWAILEIHHTSTVINLSILPLLTQRRLGRYLRFFEGIFSWRKQFGTNIRPIEPMVQIAIREGTGGNRFGVISGVKSTYRLPGDELGMRRQDYPVVWQSADGQSCVPAKVGSMIYPDRSGKHINEDPTLVGKPCGMVLGSTIHGHMSFIQDLDIVARNISRVGLGKLGFMKIPSIST</sequence>
<protein>
    <submittedName>
        <fullName evidence="2">Uncharacterized protein</fullName>
    </submittedName>
</protein>
<dbReference type="EMBL" id="KN837320">
    <property type="protein sequence ID" value="KIJ27910.1"/>
    <property type="molecule type" value="Genomic_DNA"/>
</dbReference>
<proteinExistence type="predicted"/>
<dbReference type="AlphaFoldDB" id="A0A0C9URT8"/>
<organism evidence="2 3">
    <name type="scientific">Sphaerobolus stellatus (strain SS14)</name>
    <dbReference type="NCBI Taxonomy" id="990650"/>
    <lineage>
        <taxon>Eukaryota</taxon>
        <taxon>Fungi</taxon>
        <taxon>Dikarya</taxon>
        <taxon>Basidiomycota</taxon>
        <taxon>Agaricomycotina</taxon>
        <taxon>Agaricomycetes</taxon>
        <taxon>Phallomycetidae</taxon>
        <taxon>Geastrales</taxon>
        <taxon>Sphaerobolaceae</taxon>
        <taxon>Sphaerobolus</taxon>
    </lineage>
</organism>
<feature type="region of interest" description="Disordered" evidence="1">
    <location>
        <begin position="70"/>
        <end position="93"/>
    </location>
</feature>
<feature type="compositionally biased region" description="Basic and acidic residues" evidence="1">
    <location>
        <begin position="78"/>
        <end position="93"/>
    </location>
</feature>
<evidence type="ECO:0000313" key="3">
    <source>
        <dbReference type="Proteomes" id="UP000054279"/>
    </source>
</evidence>
<reference evidence="2 3" key="1">
    <citation type="submission" date="2014-06" db="EMBL/GenBank/DDBJ databases">
        <title>Evolutionary Origins and Diversification of the Mycorrhizal Mutualists.</title>
        <authorList>
            <consortium name="DOE Joint Genome Institute"/>
            <consortium name="Mycorrhizal Genomics Consortium"/>
            <person name="Kohler A."/>
            <person name="Kuo A."/>
            <person name="Nagy L.G."/>
            <person name="Floudas D."/>
            <person name="Copeland A."/>
            <person name="Barry K.W."/>
            <person name="Cichocki N."/>
            <person name="Veneault-Fourrey C."/>
            <person name="LaButti K."/>
            <person name="Lindquist E.A."/>
            <person name="Lipzen A."/>
            <person name="Lundell T."/>
            <person name="Morin E."/>
            <person name="Murat C."/>
            <person name="Riley R."/>
            <person name="Ohm R."/>
            <person name="Sun H."/>
            <person name="Tunlid A."/>
            <person name="Henrissat B."/>
            <person name="Grigoriev I.V."/>
            <person name="Hibbett D.S."/>
            <person name="Martin F."/>
        </authorList>
    </citation>
    <scope>NUCLEOTIDE SEQUENCE [LARGE SCALE GENOMIC DNA]</scope>
    <source>
        <strain evidence="2 3">SS14</strain>
    </source>
</reference>
<gene>
    <name evidence="2" type="ORF">M422DRAFT_270847</name>
</gene>